<evidence type="ECO:0000313" key="1">
    <source>
        <dbReference type="EMBL" id="GAA2331253.1"/>
    </source>
</evidence>
<sequence>MLHLLDAEGTTLARAEYDGPTWMPDNPDAEPQLVTRRPLADPGEAETLERLPLPHDPVWLFLDPGFKQGRMSTVSRWVPLTRHCQNLQASPC</sequence>
<evidence type="ECO:0000313" key="2">
    <source>
        <dbReference type="Proteomes" id="UP001500253"/>
    </source>
</evidence>
<name>A0ABP5SHF5_9ACTN</name>
<protein>
    <submittedName>
        <fullName evidence="1">Uncharacterized protein</fullName>
    </submittedName>
</protein>
<accession>A0ABP5SHF5</accession>
<comment type="caution">
    <text evidence="1">The sequence shown here is derived from an EMBL/GenBank/DDBJ whole genome shotgun (WGS) entry which is preliminary data.</text>
</comment>
<gene>
    <name evidence="1" type="ORF">GCM10010246_13000</name>
</gene>
<dbReference type="EMBL" id="BAAASD010000004">
    <property type="protein sequence ID" value="GAA2331253.1"/>
    <property type="molecule type" value="Genomic_DNA"/>
</dbReference>
<dbReference type="RefSeq" id="WP_346173495.1">
    <property type="nucleotide sequence ID" value="NZ_BAAASD010000004.1"/>
</dbReference>
<organism evidence="1 2">
    <name type="scientific">Streptomyces cuspidosporus</name>
    <dbReference type="NCBI Taxonomy" id="66882"/>
    <lineage>
        <taxon>Bacteria</taxon>
        <taxon>Bacillati</taxon>
        <taxon>Actinomycetota</taxon>
        <taxon>Actinomycetes</taxon>
        <taxon>Kitasatosporales</taxon>
        <taxon>Streptomycetaceae</taxon>
        <taxon>Streptomyces</taxon>
    </lineage>
</organism>
<keyword evidence="2" id="KW-1185">Reference proteome</keyword>
<reference evidence="2" key="1">
    <citation type="journal article" date="2019" name="Int. J. Syst. Evol. Microbiol.">
        <title>The Global Catalogue of Microorganisms (GCM) 10K type strain sequencing project: providing services to taxonomists for standard genome sequencing and annotation.</title>
        <authorList>
            <consortium name="The Broad Institute Genomics Platform"/>
            <consortium name="The Broad Institute Genome Sequencing Center for Infectious Disease"/>
            <person name="Wu L."/>
            <person name="Ma J."/>
        </authorList>
    </citation>
    <scope>NUCLEOTIDE SEQUENCE [LARGE SCALE GENOMIC DNA]</scope>
    <source>
        <strain evidence="2">JCM 4316</strain>
    </source>
</reference>
<dbReference type="Proteomes" id="UP001500253">
    <property type="component" value="Unassembled WGS sequence"/>
</dbReference>
<proteinExistence type="predicted"/>